<dbReference type="OrthoDB" id="10022495at2759"/>
<dbReference type="EMBL" id="CAHIKZ030000715">
    <property type="protein sequence ID" value="CAE1235220.1"/>
    <property type="molecule type" value="Genomic_DNA"/>
</dbReference>
<keyword evidence="3" id="KW-1185">Reference proteome</keyword>
<feature type="region of interest" description="Disordered" evidence="1">
    <location>
        <begin position="252"/>
        <end position="272"/>
    </location>
</feature>
<dbReference type="Proteomes" id="UP000597762">
    <property type="component" value="Unassembled WGS sequence"/>
</dbReference>
<feature type="compositionally biased region" description="Basic and acidic residues" evidence="1">
    <location>
        <begin position="256"/>
        <end position="266"/>
    </location>
</feature>
<gene>
    <name evidence="2" type="ORF">SPHA_19681</name>
</gene>
<protein>
    <submittedName>
        <fullName evidence="2">Uncharacterized protein</fullName>
    </submittedName>
</protein>
<reference evidence="2" key="1">
    <citation type="submission" date="2021-01" db="EMBL/GenBank/DDBJ databases">
        <authorList>
            <person name="Li R."/>
            <person name="Bekaert M."/>
        </authorList>
    </citation>
    <scope>NUCLEOTIDE SEQUENCE</scope>
    <source>
        <strain evidence="2">Farmed</strain>
    </source>
</reference>
<name>A0A812BPA9_ACAPH</name>
<feature type="compositionally biased region" description="Polar residues" evidence="1">
    <location>
        <begin position="115"/>
        <end position="151"/>
    </location>
</feature>
<feature type="region of interest" description="Disordered" evidence="1">
    <location>
        <begin position="87"/>
        <end position="164"/>
    </location>
</feature>
<evidence type="ECO:0000313" key="2">
    <source>
        <dbReference type="EMBL" id="CAE1235220.1"/>
    </source>
</evidence>
<evidence type="ECO:0000256" key="1">
    <source>
        <dbReference type="SAM" id="MobiDB-lite"/>
    </source>
</evidence>
<sequence>MLKEKIYAWYPQVDVVDYTAVKPDSYEIECLYRQATNQHLEKYRPSDINVPTIGFRISRKTAQEEEKQLSPVEFLRRCKSVPLLQPEPCDELDSRQLTSDARSKPETKTPPAIPNTEQPTNEVSSPKSNQHLQTPTQSSLVVNFDSKSSTRVRPYSASVETGNKPDEKQCIRKILSARINRHSKTQRSVDSPTIVVTPPDGAVGNTDITKASLLKSSIPAPGNILKNSANGVFGSRNRASSFSSRVYRPRITSADGRGRGAKKENPNKSNTKYIDYSSKILGSSNRSIDKQTSEITDPNNFSGRHQIRGVVQNENKNVLQNVAITGKNVVALGKKDKGDNSLENSRIEVRQPSKGDSVKPEVEPSKSACANMADVRKLAIKEIAQYDFDEYERSLRENGWRMELQGNKFGLKKTPIRLPYWVPLVVPKVSERPPVFHTKASSTFFYNTIPSRPKRITVSQNWHSEIGYEQRLANINRKRRGYHYRNWSFVY</sequence>
<proteinExistence type="predicted"/>
<evidence type="ECO:0000313" key="3">
    <source>
        <dbReference type="Proteomes" id="UP000597762"/>
    </source>
</evidence>
<accession>A0A812BPA9</accession>
<comment type="caution">
    <text evidence="2">The sequence shown here is derived from an EMBL/GenBank/DDBJ whole genome shotgun (WGS) entry which is preliminary data.</text>
</comment>
<organism evidence="2 3">
    <name type="scientific">Acanthosepion pharaonis</name>
    <name type="common">Pharaoh cuttlefish</name>
    <name type="synonym">Sepia pharaonis</name>
    <dbReference type="NCBI Taxonomy" id="158019"/>
    <lineage>
        <taxon>Eukaryota</taxon>
        <taxon>Metazoa</taxon>
        <taxon>Spiralia</taxon>
        <taxon>Lophotrochozoa</taxon>
        <taxon>Mollusca</taxon>
        <taxon>Cephalopoda</taxon>
        <taxon>Coleoidea</taxon>
        <taxon>Decapodiformes</taxon>
        <taxon>Sepiida</taxon>
        <taxon>Sepiina</taxon>
        <taxon>Sepiidae</taxon>
        <taxon>Acanthosepion</taxon>
    </lineage>
</organism>
<dbReference type="AlphaFoldDB" id="A0A812BPA9"/>